<dbReference type="Proteomes" id="UP000275267">
    <property type="component" value="Unassembled WGS sequence"/>
</dbReference>
<reference evidence="2" key="1">
    <citation type="journal article" date="2019" name="Nat. Commun.">
        <title>The genome of broomcorn millet.</title>
        <authorList>
            <person name="Zou C."/>
            <person name="Miki D."/>
            <person name="Li D."/>
            <person name="Tang Q."/>
            <person name="Xiao L."/>
            <person name="Rajput S."/>
            <person name="Deng P."/>
            <person name="Jia W."/>
            <person name="Huang R."/>
            <person name="Zhang M."/>
            <person name="Sun Y."/>
            <person name="Hu J."/>
            <person name="Fu X."/>
            <person name="Schnable P.S."/>
            <person name="Li F."/>
            <person name="Zhang H."/>
            <person name="Feng B."/>
            <person name="Zhu X."/>
            <person name="Liu R."/>
            <person name="Schnable J.C."/>
            <person name="Zhu J.-K."/>
            <person name="Zhang H."/>
        </authorList>
    </citation>
    <scope>NUCLEOTIDE SEQUENCE [LARGE SCALE GENOMIC DNA]</scope>
</reference>
<comment type="caution">
    <text evidence="1">The sequence shown here is derived from an EMBL/GenBank/DDBJ whole genome shotgun (WGS) entry which is preliminary data.</text>
</comment>
<evidence type="ECO:0008006" key="3">
    <source>
        <dbReference type="Google" id="ProtNLM"/>
    </source>
</evidence>
<keyword evidence="2" id="KW-1185">Reference proteome</keyword>
<dbReference type="PANTHER" id="PTHR31264">
    <property type="entry name" value="OS07G0554500 PROTEIN-RELATED"/>
    <property type="match status" value="1"/>
</dbReference>
<proteinExistence type="predicted"/>
<evidence type="ECO:0000313" key="2">
    <source>
        <dbReference type="Proteomes" id="UP000275267"/>
    </source>
</evidence>
<accession>A0A3L6T3F9</accession>
<organism evidence="1 2">
    <name type="scientific">Panicum miliaceum</name>
    <name type="common">Proso millet</name>
    <name type="synonym">Broomcorn millet</name>
    <dbReference type="NCBI Taxonomy" id="4540"/>
    <lineage>
        <taxon>Eukaryota</taxon>
        <taxon>Viridiplantae</taxon>
        <taxon>Streptophyta</taxon>
        <taxon>Embryophyta</taxon>
        <taxon>Tracheophyta</taxon>
        <taxon>Spermatophyta</taxon>
        <taxon>Magnoliopsida</taxon>
        <taxon>Liliopsida</taxon>
        <taxon>Poales</taxon>
        <taxon>Poaceae</taxon>
        <taxon>PACMAD clade</taxon>
        <taxon>Panicoideae</taxon>
        <taxon>Panicodae</taxon>
        <taxon>Paniceae</taxon>
        <taxon>Panicinae</taxon>
        <taxon>Panicum</taxon>
        <taxon>Panicum sect. Panicum</taxon>
    </lineage>
</organism>
<gene>
    <name evidence="1" type="ORF">C2845_PM05G02070</name>
</gene>
<dbReference type="PANTHER" id="PTHR31264:SF7">
    <property type="entry name" value="F-BOX DOMAIN CONTAINING PROTEIN, EXPRESSED"/>
    <property type="match status" value="1"/>
</dbReference>
<name>A0A3L6T3F9_PANMI</name>
<evidence type="ECO:0000313" key="1">
    <source>
        <dbReference type="EMBL" id="RLN31252.1"/>
    </source>
</evidence>
<dbReference type="AlphaFoldDB" id="A0A3L6T3F9"/>
<dbReference type="EMBL" id="PQIB02000003">
    <property type="protein sequence ID" value="RLN31252.1"/>
    <property type="molecule type" value="Genomic_DNA"/>
</dbReference>
<sequence>MHIDLARAADFTFSFLPSPNRWDVRHMRDGLVLLSRMISDDAFHDLVVCDPLRRRYVLVPPVPEHLAAFVPKRDRWTSTPFLAPAGGDFDDGKEETWPFSVVCTVASGNKAVAFVFCSSGNGEWRGTTYNSSSMLPGGLFGYTHGYHRSYVHGCFYWIVDDYSYSLVLDTRKMEFSDMDLPLPPDNGRKHSAIVDAGEGMLGMLTFDSSRASLFRMIRRNNSADAEWEPFKMIPLPKDTNRENYVWLSSNSAAEVHLLMATRWTSRARQYHYHTLDLKTLLLQRLCGSNLHYSGSPSHIYERFPPLLSPPSI</sequence>
<protein>
    <recommendedName>
        <fullName evidence="3">F-box protein</fullName>
    </recommendedName>
</protein>
<dbReference type="STRING" id="4540.A0A3L6T3F9"/>
<dbReference type="OrthoDB" id="694761at2759"/>